<evidence type="ECO:0008006" key="4">
    <source>
        <dbReference type="Google" id="ProtNLM"/>
    </source>
</evidence>
<sequence length="251" mass="27438">MMFRRSQKMAAIFSLMASLAWMTCVTSCNEQGLLFKLTDFRFFTEQPAWEISVTTRSIVDCAIVCAECFYCTGFAVSEISLTECHVIGPLNGTNCYSSTPLLDIKPFSPLDAHLYYSKNELSDSGPDCISCDSLTDPSCSETNAPSTTVPCVDGVCYTAKHNSTGVIRRGCRRNKELAAADMAHPESGMYICSSDPPGTKGTFICVCDGENCNAEAWSSMGGTVVEGSLVIVMTRFIRVNVKWMEVQPFAF</sequence>
<accession>A0AAD9NAK2</accession>
<gene>
    <name evidence="2" type="ORF">LSH36_139g04020</name>
</gene>
<feature type="signal peptide" evidence="1">
    <location>
        <begin position="1"/>
        <end position="27"/>
    </location>
</feature>
<keyword evidence="1" id="KW-0732">Signal</keyword>
<evidence type="ECO:0000256" key="1">
    <source>
        <dbReference type="SAM" id="SignalP"/>
    </source>
</evidence>
<dbReference type="Proteomes" id="UP001208570">
    <property type="component" value="Unassembled WGS sequence"/>
</dbReference>
<evidence type="ECO:0000313" key="3">
    <source>
        <dbReference type="Proteomes" id="UP001208570"/>
    </source>
</evidence>
<keyword evidence="3" id="KW-1185">Reference proteome</keyword>
<comment type="caution">
    <text evidence="2">The sequence shown here is derived from an EMBL/GenBank/DDBJ whole genome shotgun (WGS) entry which is preliminary data.</text>
</comment>
<proteinExistence type="predicted"/>
<organism evidence="2 3">
    <name type="scientific">Paralvinella palmiformis</name>
    <dbReference type="NCBI Taxonomy" id="53620"/>
    <lineage>
        <taxon>Eukaryota</taxon>
        <taxon>Metazoa</taxon>
        <taxon>Spiralia</taxon>
        <taxon>Lophotrochozoa</taxon>
        <taxon>Annelida</taxon>
        <taxon>Polychaeta</taxon>
        <taxon>Sedentaria</taxon>
        <taxon>Canalipalpata</taxon>
        <taxon>Terebellida</taxon>
        <taxon>Terebelliformia</taxon>
        <taxon>Alvinellidae</taxon>
        <taxon>Paralvinella</taxon>
    </lineage>
</organism>
<feature type="chain" id="PRO_5042109197" description="Protein quiver" evidence="1">
    <location>
        <begin position="28"/>
        <end position="251"/>
    </location>
</feature>
<name>A0AAD9NAK2_9ANNE</name>
<evidence type="ECO:0000313" key="2">
    <source>
        <dbReference type="EMBL" id="KAK2160149.1"/>
    </source>
</evidence>
<dbReference type="EMBL" id="JAODUP010000139">
    <property type="protein sequence ID" value="KAK2160149.1"/>
    <property type="molecule type" value="Genomic_DNA"/>
</dbReference>
<reference evidence="2" key="1">
    <citation type="journal article" date="2023" name="Mol. Biol. Evol.">
        <title>Third-Generation Sequencing Reveals the Adaptive Role of the Epigenome in Three Deep-Sea Polychaetes.</title>
        <authorList>
            <person name="Perez M."/>
            <person name="Aroh O."/>
            <person name="Sun Y."/>
            <person name="Lan Y."/>
            <person name="Juniper S.K."/>
            <person name="Young C.R."/>
            <person name="Angers B."/>
            <person name="Qian P.Y."/>
        </authorList>
    </citation>
    <scope>NUCLEOTIDE SEQUENCE</scope>
    <source>
        <strain evidence="2">P08H-3</strain>
    </source>
</reference>
<dbReference type="AlphaFoldDB" id="A0AAD9NAK2"/>
<protein>
    <recommendedName>
        <fullName evidence="4">Protein quiver</fullName>
    </recommendedName>
</protein>